<dbReference type="PANTHER" id="PTHR48057">
    <property type="entry name" value="LEUCINE-RICH REPEAT SERINE/THREONINE-PROTEIN KINASE 1"/>
    <property type="match status" value="1"/>
</dbReference>
<dbReference type="STRING" id="1764295.A0A5B8MKG7"/>
<dbReference type="InterPro" id="IPR052595">
    <property type="entry name" value="LRRC69/RLP"/>
</dbReference>
<feature type="compositionally biased region" description="Basic and acidic residues" evidence="2">
    <location>
        <begin position="284"/>
        <end position="294"/>
    </location>
</feature>
<evidence type="ECO:0000313" key="6">
    <source>
        <dbReference type="Proteomes" id="UP000316726"/>
    </source>
</evidence>
<dbReference type="SUPFAM" id="SSF52058">
    <property type="entry name" value="L domain-like"/>
    <property type="match status" value="1"/>
</dbReference>
<feature type="region of interest" description="Disordered" evidence="2">
    <location>
        <begin position="244"/>
        <end position="300"/>
    </location>
</feature>
<accession>A0A5B8MKG7</accession>
<evidence type="ECO:0008006" key="7">
    <source>
        <dbReference type="Google" id="ProtNLM"/>
    </source>
</evidence>
<dbReference type="Proteomes" id="UP000316726">
    <property type="component" value="Chromosome 4"/>
</dbReference>
<feature type="signal peptide" evidence="3">
    <location>
        <begin position="1"/>
        <end position="26"/>
    </location>
</feature>
<sequence>MAPRLSSPLATMLVFSACGLVGLTAAWDQYAPTCEEDIRAAIMFREANVNRSARWGSALKSWYGGGESCPHCADDPCGSHGYHGNWEGLECRGDWVIEDGWSRWSGQKSAKGPCKKITNFHLPDRGLEGPFPEHLKYFPNLHEIDLDSNNMFGELPEWVACMTNLIEIDLEENDFTGTIPRAWGNLPQLEEVEVDDNPQLRGCIPHGLPANEHGGKVSFSSDPKIGTSWGGTRINGQRCQNAPMPDCSHTKIPEDAPMPSKGTVPSHGGDHHAPEGMTPEEAEEYFRQKLEETNRVFSNP</sequence>
<evidence type="ECO:0000256" key="3">
    <source>
        <dbReference type="SAM" id="SignalP"/>
    </source>
</evidence>
<dbReference type="Pfam" id="PF00560">
    <property type="entry name" value="LRR_1"/>
    <property type="match status" value="2"/>
</dbReference>
<feature type="chain" id="PRO_5044096593" description="Leucine-rich repeat domain-containing protein" evidence="3">
    <location>
        <begin position="27"/>
        <end position="300"/>
    </location>
</feature>
<dbReference type="GO" id="GO:0005930">
    <property type="term" value="C:axoneme"/>
    <property type="evidence" value="ECO:0007669"/>
    <property type="project" value="UniProtKB-SubCell"/>
</dbReference>
<name>A0A5B8MKG7_9CHLO</name>
<dbReference type="EMBL" id="CP031037">
    <property type="protein sequence ID" value="QDZ20879.1"/>
    <property type="molecule type" value="Genomic_DNA"/>
</dbReference>
<reference evidence="4" key="2">
    <citation type="submission" date="2021-01" db="EMBL/GenBank/DDBJ databases">
        <authorList>
            <person name="Corre E."/>
            <person name="Pelletier E."/>
            <person name="Niang G."/>
            <person name="Scheremetjew M."/>
            <person name="Finn R."/>
            <person name="Kale V."/>
            <person name="Holt S."/>
            <person name="Cochrane G."/>
            <person name="Meng A."/>
            <person name="Brown T."/>
            <person name="Cohen L."/>
        </authorList>
    </citation>
    <scope>NUCLEOTIDE SEQUENCE</scope>
    <source>
        <strain evidence="4">CCMP1205</strain>
    </source>
</reference>
<evidence type="ECO:0000256" key="1">
    <source>
        <dbReference type="ARBA" id="ARBA00004430"/>
    </source>
</evidence>
<evidence type="ECO:0000256" key="2">
    <source>
        <dbReference type="SAM" id="MobiDB-lite"/>
    </source>
</evidence>
<dbReference type="InterPro" id="IPR001611">
    <property type="entry name" value="Leu-rich_rpt"/>
</dbReference>
<keyword evidence="6" id="KW-1185">Reference proteome</keyword>
<evidence type="ECO:0000313" key="4">
    <source>
        <dbReference type="EMBL" id="CAD9718277.1"/>
    </source>
</evidence>
<evidence type="ECO:0000313" key="5">
    <source>
        <dbReference type="EMBL" id="QDZ20879.1"/>
    </source>
</evidence>
<dbReference type="OrthoDB" id="1535479at2759"/>
<gene>
    <name evidence="5" type="ORF">A3770_04p33970</name>
    <name evidence="4" type="ORF">CPRI1469_LOCUS7142</name>
</gene>
<comment type="subcellular location">
    <subcellularLocation>
        <location evidence="1">Cytoplasm</location>
        <location evidence="1">Cytoskeleton</location>
        <location evidence="1">Cilium axoneme</location>
    </subcellularLocation>
</comment>
<organism evidence="5 6">
    <name type="scientific">Chloropicon primus</name>
    <dbReference type="NCBI Taxonomy" id="1764295"/>
    <lineage>
        <taxon>Eukaryota</taxon>
        <taxon>Viridiplantae</taxon>
        <taxon>Chlorophyta</taxon>
        <taxon>Chloropicophyceae</taxon>
        <taxon>Chloropicales</taxon>
        <taxon>Chloropicaceae</taxon>
        <taxon>Chloropicon</taxon>
    </lineage>
</organism>
<dbReference type="EMBL" id="HBHL01010756">
    <property type="protein sequence ID" value="CAD9718277.1"/>
    <property type="molecule type" value="Transcribed_RNA"/>
</dbReference>
<dbReference type="AlphaFoldDB" id="A0A5B8MKG7"/>
<dbReference type="Gene3D" id="3.80.10.10">
    <property type="entry name" value="Ribonuclease Inhibitor"/>
    <property type="match status" value="1"/>
</dbReference>
<reference evidence="5 6" key="1">
    <citation type="submission" date="2018-07" db="EMBL/GenBank/DDBJ databases">
        <title>The complete nuclear genome of the prasinophyte Chloropicon primus (CCMP1205).</title>
        <authorList>
            <person name="Pombert J.-F."/>
            <person name="Otis C."/>
            <person name="Turmel M."/>
            <person name="Lemieux C."/>
        </authorList>
    </citation>
    <scope>NUCLEOTIDE SEQUENCE [LARGE SCALE GENOMIC DNA]</scope>
    <source>
        <strain evidence="5 6">CCMP1205</strain>
    </source>
</reference>
<dbReference type="InterPro" id="IPR032675">
    <property type="entry name" value="LRR_dom_sf"/>
</dbReference>
<dbReference type="PROSITE" id="PS51257">
    <property type="entry name" value="PROKAR_LIPOPROTEIN"/>
    <property type="match status" value="1"/>
</dbReference>
<proteinExistence type="predicted"/>
<keyword evidence="3" id="KW-0732">Signal</keyword>
<protein>
    <recommendedName>
        <fullName evidence="7">Leucine-rich repeat domain-containing protein</fullName>
    </recommendedName>
</protein>